<keyword evidence="1" id="KW-0315">Glutamine amidotransferase</keyword>
<dbReference type="InterPro" id="IPR029062">
    <property type="entry name" value="Class_I_gatase-like"/>
</dbReference>
<accession>W1N493</accession>
<evidence type="ECO:0000256" key="1">
    <source>
        <dbReference type="ARBA" id="ARBA00022962"/>
    </source>
</evidence>
<dbReference type="SUPFAM" id="SSF52317">
    <property type="entry name" value="Class I glutamine amidotransferase-like"/>
    <property type="match status" value="1"/>
</dbReference>
<comment type="caution">
    <text evidence="3">The sequence shown here is derived from an EMBL/GenBank/DDBJ whole genome shotgun (WGS) entry which is preliminary data.</text>
</comment>
<dbReference type="InterPro" id="IPR006221">
    <property type="entry name" value="TrpG/PapA_dom"/>
</dbReference>
<dbReference type="GO" id="GO:0005829">
    <property type="term" value="C:cytosol"/>
    <property type="evidence" value="ECO:0007669"/>
    <property type="project" value="TreeGrafter"/>
</dbReference>
<dbReference type="PRINTS" id="PR00096">
    <property type="entry name" value="GATASE"/>
</dbReference>
<dbReference type="Gene3D" id="3.40.50.880">
    <property type="match status" value="1"/>
</dbReference>
<proteinExistence type="predicted"/>
<dbReference type="PATRIC" id="fig|1178482.3.peg.3409"/>
<dbReference type="NCBIfam" id="TIGR00566">
    <property type="entry name" value="trpG_papA"/>
    <property type="match status" value="1"/>
</dbReference>
<dbReference type="FunFam" id="3.40.50.880:FF:000003">
    <property type="entry name" value="Anthranilate synthase component II"/>
    <property type="match status" value="1"/>
</dbReference>
<feature type="domain" description="Glutamine amidotransferase" evidence="2">
    <location>
        <begin position="6"/>
        <end position="193"/>
    </location>
</feature>
<dbReference type="Proteomes" id="UP000019113">
    <property type="component" value="Unassembled WGS sequence"/>
</dbReference>
<keyword evidence="3" id="KW-0456">Lyase</keyword>
<organism evidence="3 4">
    <name type="scientific">Halomonas huangheensis</name>
    <dbReference type="NCBI Taxonomy" id="1178482"/>
    <lineage>
        <taxon>Bacteria</taxon>
        <taxon>Pseudomonadati</taxon>
        <taxon>Pseudomonadota</taxon>
        <taxon>Gammaproteobacteria</taxon>
        <taxon>Oceanospirillales</taxon>
        <taxon>Halomonadaceae</taxon>
        <taxon>Halomonas</taxon>
    </lineage>
</organism>
<gene>
    <name evidence="3" type="ORF">BJB45_04005</name>
</gene>
<dbReference type="STRING" id="1178482.AR456_05460"/>
<dbReference type="CDD" id="cd01743">
    <property type="entry name" value="GATase1_Anthranilate_Synthase"/>
    <property type="match status" value="1"/>
</dbReference>
<dbReference type="PANTHER" id="PTHR43418">
    <property type="entry name" value="MULTIFUNCTIONAL TRYPTOPHAN BIOSYNTHESIS PROTEIN-RELATED"/>
    <property type="match status" value="1"/>
</dbReference>
<keyword evidence="4" id="KW-1185">Reference proteome</keyword>
<name>W1N493_9GAMM</name>
<protein>
    <submittedName>
        <fullName evidence="3">Anthranilate synthase subunit II</fullName>
        <ecNumber evidence="3">4.1.3.27</ecNumber>
    </submittedName>
</protein>
<reference evidence="3 4" key="1">
    <citation type="submission" date="2013-08" db="EMBL/GenBank/DDBJ databases">
        <title>draft genome of Halomonas huanghegensis, strain BJGMM-B45T.</title>
        <authorList>
            <person name="Miao C."/>
            <person name="Wan Y."/>
            <person name="Jin W."/>
        </authorList>
    </citation>
    <scope>NUCLEOTIDE SEQUENCE [LARGE SCALE GENOMIC DNA]</scope>
    <source>
        <strain evidence="3 4">BJGMM-B45</strain>
    </source>
</reference>
<evidence type="ECO:0000313" key="4">
    <source>
        <dbReference type="Proteomes" id="UP000019113"/>
    </source>
</evidence>
<dbReference type="EC" id="4.1.3.27" evidence="3"/>
<dbReference type="eggNOG" id="COG0512">
    <property type="taxonomic scope" value="Bacteria"/>
</dbReference>
<sequence length="196" mass="21593">MIMAVLMLDNYDSFTYNIVQYLGELGVEVVTHRNDAITIEQIEALAPSHIVISPGPCTPNEAGIAMEVVRHFAGKLPLLGVCLGHQAIGQVFGGKVVRAPQVMHGKTSDIRHSNQGVFKGLDDPLSVTRYHSLVVDRDSLPDCLEVTAWTDESDVTPGLIMGMRHKELDIEGVQFHPESILSRQGHEMLAAFIQRR</sequence>
<dbReference type="PRINTS" id="PR00099">
    <property type="entry name" value="CPSGATASE"/>
</dbReference>
<dbReference type="GO" id="GO:0004049">
    <property type="term" value="F:anthranilate synthase activity"/>
    <property type="evidence" value="ECO:0007669"/>
    <property type="project" value="UniProtKB-EC"/>
</dbReference>
<evidence type="ECO:0000313" key="3">
    <source>
        <dbReference type="EMBL" id="ERL50304.1"/>
    </source>
</evidence>
<evidence type="ECO:0000259" key="2">
    <source>
        <dbReference type="Pfam" id="PF00117"/>
    </source>
</evidence>
<dbReference type="EMBL" id="AVBC01000039">
    <property type="protein sequence ID" value="ERL50304.1"/>
    <property type="molecule type" value="Genomic_DNA"/>
</dbReference>
<dbReference type="InterPro" id="IPR050472">
    <property type="entry name" value="Anth_synth/Amidotransfase"/>
</dbReference>
<dbReference type="PROSITE" id="PS51273">
    <property type="entry name" value="GATASE_TYPE_1"/>
    <property type="match status" value="1"/>
</dbReference>
<dbReference type="GO" id="GO:0000162">
    <property type="term" value="P:L-tryptophan biosynthetic process"/>
    <property type="evidence" value="ECO:0007669"/>
    <property type="project" value="TreeGrafter"/>
</dbReference>
<dbReference type="Pfam" id="PF00117">
    <property type="entry name" value="GATase"/>
    <property type="match status" value="1"/>
</dbReference>
<dbReference type="PANTHER" id="PTHR43418:SF4">
    <property type="entry name" value="MULTIFUNCTIONAL TRYPTOPHAN BIOSYNTHESIS PROTEIN"/>
    <property type="match status" value="1"/>
</dbReference>
<dbReference type="PRINTS" id="PR00097">
    <property type="entry name" value="ANTSNTHASEII"/>
</dbReference>
<dbReference type="AlphaFoldDB" id="W1N493"/>
<dbReference type="InterPro" id="IPR017926">
    <property type="entry name" value="GATASE"/>
</dbReference>